<accession>A0A5S4FH45</accession>
<name>A0A5S4FH45_9ACTN</name>
<dbReference type="Gene3D" id="3.30.70.2450">
    <property type="match status" value="1"/>
</dbReference>
<protein>
    <submittedName>
        <fullName evidence="5">FAD-dependent oxidoreductase</fullName>
    </submittedName>
</protein>
<keyword evidence="6" id="KW-1185">Reference proteome</keyword>
<dbReference type="Gene3D" id="3.50.50.60">
    <property type="entry name" value="FAD/NAD(P)-binding domain"/>
    <property type="match status" value="1"/>
</dbReference>
<comment type="cofactor">
    <cofactor evidence="1">
        <name>FAD</name>
        <dbReference type="ChEBI" id="CHEBI:57692"/>
    </cofactor>
</comment>
<evidence type="ECO:0000256" key="2">
    <source>
        <dbReference type="ARBA" id="ARBA00022630"/>
    </source>
</evidence>
<dbReference type="GO" id="GO:0016709">
    <property type="term" value="F:oxidoreductase activity, acting on paired donors, with incorporation or reduction of molecular oxygen, NAD(P)H as one donor, and incorporation of one atom of oxygen"/>
    <property type="evidence" value="ECO:0007669"/>
    <property type="project" value="UniProtKB-ARBA"/>
</dbReference>
<dbReference type="InterPro" id="IPR002938">
    <property type="entry name" value="FAD-bd"/>
</dbReference>
<evidence type="ECO:0000313" key="6">
    <source>
        <dbReference type="Proteomes" id="UP000306628"/>
    </source>
</evidence>
<sequence length="514" mass="54048">MIRMDVVIAGAGPVGLMLACELGLAGVRPLVLERRAVAREDSPGMAINATTVELLDQRGLADRVRAGGLEWPQAHFAHLMLDPGRMRERHASTVLVPQSHLESCLEARARELGVEIRRGHEVTGVRQDGSGVTVSAGGDEISCRYLVGCDGANSAVRRLAGIRFPGVDAPFHGIVAEVAADGELMPHLGAHQHPGGVFTVGPSGPGLLRVSTGEFGVQGWDDEIPATVDEIEASIARLVGHDVKIGTPRWLARWHNVTRQAERYRAGRVFVAGDAAHVHFPLGGQALSTGVEDAVNLGWKLAADLAGHAPAGLLDSYHRERHPVGARACLTTRAQVALMHPLPEVTPLREVISELIGYDDVNEHLVRMAGGLDVTYGCDESRPLVGRRFGAVPLSTPDGVVSLAEVSRTGRGLFLDLSAGDDSTGFLDLSAGDDSTGALSGWSDRINVVVASPTPEIPAGALLLRPDGRVAWTGEATEIGETGGIGKPGQPGGTRDGAGGLEEALLTWFGRPTA</sequence>
<reference evidence="5 6" key="1">
    <citation type="submission" date="2019-05" db="EMBL/GenBank/DDBJ databases">
        <title>Draft genome sequence of Nonomuraea zeae DSM 100528.</title>
        <authorList>
            <person name="Saricaoglu S."/>
            <person name="Isik K."/>
        </authorList>
    </citation>
    <scope>NUCLEOTIDE SEQUENCE [LARGE SCALE GENOMIC DNA]</scope>
    <source>
        <strain evidence="5 6">DSM 100528</strain>
    </source>
</reference>
<dbReference type="Pfam" id="PF21274">
    <property type="entry name" value="Rng_hyd_C"/>
    <property type="match status" value="1"/>
</dbReference>
<dbReference type="Pfam" id="PF01494">
    <property type="entry name" value="FAD_binding_3"/>
    <property type="match status" value="1"/>
</dbReference>
<organism evidence="5 6">
    <name type="scientific">Nonomuraea zeae</name>
    <dbReference type="NCBI Taxonomy" id="1642303"/>
    <lineage>
        <taxon>Bacteria</taxon>
        <taxon>Bacillati</taxon>
        <taxon>Actinomycetota</taxon>
        <taxon>Actinomycetes</taxon>
        <taxon>Streptosporangiales</taxon>
        <taxon>Streptosporangiaceae</taxon>
        <taxon>Nonomuraea</taxon>
    </lineage>
</organism>
<dbReference type="InterPro" id="IPR050641">
    <property type="entry name" value="RIFMO-like"/>
</dbReference>
<evidence type="ECO:0000256" key="1">
    <source>
        <dbReference type="ARBA" id="ARBA00001974"/>
    </source>
</evidence>
<dbReference type="PROSITE" id="PS51257">
    <property type="entry name" value="PROKAR_LIPOPROTEIN"/>
    <property type="match status" value="1"/>
</dbReference>
<dbReference type="OrthoDB" id="8670884at2"/>
<evidence type="ECO:0000313" key="5">
    <source>
        <dbReference type="EMBL" id="TMR18722.1"/>
    </source>
</evidence>
<gene>
    <name evidence="5" type="ORF">ETD85_53315</name>
</gene>
<dbReference type="SUPFAM" id="SSF51905">
    <property type="entry name" value="FAD/NAD(P)-binding domain"/>
    <property type="match status" value="1"/>
</dbReference>
<dbReference type="Gene3D" id="3.40.30.120">
    <property type="match status" value="1"/>
</dbReference>
<feature type="domain" description="FAD-binding" evidence="4">
    <location>
        <begin position="4"/>
        <end position="328"/>
    </location>
</feature>
<keyword evidence="3" id="KW-0274">FAD</keyword>
<dbReference type="RefSeq" id="WP_138697513.1">
    <property type="nucleotide sequence ID" value="NZ_JBHSAZ010000043.1"/>
</dbReference>
<comment type="caution">
    <text evidence="5">The sequence shown here is derived from an EMBL/GenBank/DDBJ whole genome shotgun (WGS) entry which is preliminary data.</text>
</comment>
<dbReference type="EMBL" id="VCKX01000337">
    <property type="protein sequence ID" value="TMR18722.1"/>
    <property type="molecule type" value="Genomic_DNA"/>
</dbReference>
<dbReference type="PRINTS" id="PR00420">
    <property type="entry name" value="RNGMNOXGNASE"/>
</dbReference>
<keyword evidence="2" id="KW-0285">Flavoprotein</keyword>
<proteinExistence type="predicted"/>
<dbReference type="AlphaFoldDB" id="A0A5S4FH45"/>
<evidence type="ECO:0000259" key="4">
    <source>
        <dbReference type="Pfam" id="PF01494"/>
    </source>
</evidence>
<dbReference type="PANTHER" id="PTHR43004">
    <property type="entry name" value="TRK SYSTEM POTASSIUM UPTAKE PROTEIN"/>
    <property type="match status" value="1"/>
</dbReference>
<dbReference type="InterPro" id="IPR036188">
    <property type="entry name" value="FAD/NAD-bd_sf"/>
</dbReference>
<dbReference type="PANTHER" id="PTHR43004:SF19">
    <property type="entry name" value="BINDING MONOOXYGENASE, PUTATIVE (JCVI)-RELATED"/>
    <property type="match status" value="1"/>
</dbReference>
<evidence type="ECO:0000256" key="3">
    <source>
        <dbReference type="ARBA" id="ARBA00022827"/>
    </source>
</evidence>
<dbReference type="GO" id="GO:0071949">
    <property type="term" value="F:FAD binding"/>
    <property type="evidence" value="ECO:0007669"/>
    <property type="project" value="InterPro"/>
</dbReference>
<dbReference type="Proteomes" id="UP000306628">
    <property type="component" value="Unassembled WGS sequence"/>
</dbReference>